<protein>
    <submittedName>
        <fullName evidence="2">HET-domain-containing protein</fullName>
    </submittedName>
</protein>
<feature type="domain" description="Heterokaryon incompatibility" evidence="1">
    <location>
        <begin position="293"/>
        <end position="386"/>
    </location>
</feature>
<dbReference type="OrthoDB" id="5125733at2759"/>
<organism evidence="2 3">
    <name type="scientific">Aspergillus terreus</name>
    <dbReference type="NCBI Taxonomy" id="33178"/>
    <lineage>
        <taxon>Eukaryota</taxon>
        <taxon>Fungi</taxon>
        <taxon>Dikarya</taxon>
        <taxon>Ascomycota</taxon>
        <taxon>Pezizomycotina</taxon>
        <taxon>Eurotiomycetes</taxon>
        <taxon>Eurotiomycetidae</taxon>
        <taxon>Eurotiales</taxon>
        <taxon>Aspergillaceae</taxon>
        <taxon>Aspergillus</taxon>
        <taxon>Aspergillus subgen. Circumdati</taxon>
    </lineage>
</organism>
<dbReference type="PANTHER" id="PTHR33112">
    <property type="entry name" value="DOMAIN PROTEIN, PUTATIVE-RELATED"/>
    <property type="match status" value="1"/>
</dbReference>
<name>A0A5M3Z1N2_ASPTE</name>
<dbReference type="AlphaFoldDB" id="A0A5M3Z1N2"/>
<dbReference type="Pfam" id="PF06985">
    <property type="entry name" value="HET"/>
    <property type="match status" value="1"/>
</dbReference>
<accession>A0A5M3Z1N2</accession>
<dbReference type="VEuPathDB" id="FungiDB:ATEG_05507"/>
<dbReference type="PANTHER" id="PTHR33112:SF15">
    <property type="entry name" value="HETEROKARYON INCOMPATIBILITY DOMAIN-CONTAINING PROTEIN"/>
    <property type="match status" value="1"/>
</dbReference>
<evidence type="ECO:0000313" key="2">
    <source>
        <dbReference type="EMBL" id="GFF16546.1"/>
    </source>
</evidence>
<comment type="caution">
    <text evidence="2">The sequence shown here is derived from an EMBL/GenBank/DDBJ whole genome shotgun (WGS) entry which is preliminary data.</text>
</comment>
<sequence length="856" mass="96231">MTHFLSPTFAGPSQVDLDDPLARSPEQVCSYCKNIPWADLPGEDEAAFPHQPSLAALKQSARKCMLCEFIVEAAAEVRTSIRVKHGGGSRGGHIVFDPTGTLADGRAVMGHFQYGDLPGDVVGGSSAPSEPRPDRPAYPFSDDDAVRPWLFGNWWASNDGVGPLQLVGLGVRLSRTPLMEDAEGNGKEVYYPDTGDTRVDLHFHGTFLRILADDDSPLANVIPGRLRATDFASSLSMRRLEDRLRLCNRTHGATCAAWRLVNAELPTRVLDVGVDSTAARIRLVEPVNMRSAYITLSHRWGDRTDIVMTTTSTIQEFRNGIDMNMLPKVFADAVFTCRRLRVRYLWIDTLCILQDDESDWERESARMADIYANSYLTIAASSSPHTCFPDFESRSVELHLPPGAISVGLPSIADAVPMLDTRGNPSGPRWLSRKRFVAFRMPRGHDAASWLYIHVGWTPSSTRTDPKPYFIGSFGRRFDPLAHEQLNSRGWTLQERLLSSRTVHYATDQMYWECEKTFVAEDGSSFDPSIFSLHSLTDRQCLPASEHGFRHWGHTSYIEGFSPQMENPDGRWRGGWLEHVQRYSERELTVPHDKLPALSGLAAIIAARTGDEYLAGVWRDHVMEDLHWRVYRRDERRTGFQAIRSEGHSFAVASDRLSFSYGDTLWEVAVPPASRGPSWSWASLDGRIRFVPLDFTRLRASFVSGHIKNSRLNRFGTVKKGWMRLFGPLLEMHRSKRTTWDAKDPLGLGVLSEVHLDSGVSLGEAFFDLRPQFPCFAFFLDSSNCLILKETGRRHHEYTRIGIAKFLRTGAQRRQHPLQSFTAGAHPLDEAETGLFPKAPWGPIPEFHPRTTVTIV</sequence>
<evidence type="ECO:0000313" key="3">
    <source>
        <dbReference type="Proteomes" id="UP000452235"/>
    </source>
</evidence>
<dbReference type="Proteomes" id="UP000452235">
    <property type="component" value="Unassembled WGS sequence"/>
</dbReference>
<dbReference type="InterPro" id="IPR010730">
    <property type="entry name" value="HET"/>
</dbReference>
<gene>
    <name evidence="2" type="ORF">ATEIFO6365_0005073800</name>
</gene>
<dbReference type="EMBL" id="BLJY01000005">
    <property type="protein sequence ID" value="GFF16546.1"/>
    <property type="molecule type" value="Genomic_DNA"/>
</dbReference>
<proteinExistence type="predicted"/>
<reference evidence="2 3" key="1">
    <citation type="submission" date="2020-01" db="EMBL/GenBank/DDBJ databases">
        <title>Aspergillus terreus IFO 6365 whole genome shotgun sequence.</title>
        <authorList>
            <person name="Kanamasa S."/>
            <person name="Takahashi H."/>
        </authorList>
    </citation>
    <scope>NUCLEOTIDE SEQUENCE [LARGE SCALE GENOMIC DNA]</scope>
    <source>
        <strain evidence="2 3">IFO 6365</strain>
    </source>
</reference>
<keyword evidence="3" id="KW-1185">Reference proteome</keyword>
<evidence type="ECO:0000259" key="1">
    <source>
        <dbReference type="Pfam" id="PF06985"/>
    </source>
</evidence>